<protein>
    <recommendedName>
        <fullName evidence="6">Ig-like domain-containing protein</fullName>
    </recommendedName>
</protein>
<dbReference type="Pfam" id="PF13927">
    <property type="entry name" value="Ig_3"/>
    <property type="match status" value="1"/>
</dbReference>
<dbReference type="FunFam" id="2.60.40.10:FF:000053">
    <property type="entry name" value="Roundabout guidance receptor 1"/>
    <property type="match status" value="1"/>
</dbReference>
<keyword evidence="8" id="KW-1185">Reference proteome</keyword>
<dbReference type="Pfam" id="PF07679">
    <property type="entry name" value="I-set"/>
    <property type="match status" value="2"/>
</dbReference>
<keyword evidence="1" id="KW-0732">Signal</keyword>
<sequence>MFVFTATFPPRHFPAPASGYCTPPSGAGSMLRDNFRLQPGDLVTTAGQALELDCVPPLGYPEPYITWKKDGVTLDLVGGRYTVTKGKLQVASAQRSDSGLYICVAANAAGRRESATSQPPSIVRHPSDAMAVPGSTVELGCSARGDPAPQLFLLQIRGGKLMVASTHKSDAGVYVCVATNVVGERDSEPAELVVFERPAFGKRPQNQVVLVEGTAQFACEVMGDPQPAARWRKEEGEMPLGRWEVLPDNTLRIRQLQVEDEGTYTCVADNSVGRSEASGTLTVHGKGDRGEHPWVLVECPDKPLSLPALLQCPPSLSPGPTTKLSPLARVSLSSARARETHHPLSSGRRRGARCVSFPHP</sequence>
<accession>A0A8C5JG80</accession>
<evidence type="ECO:0000256" key="3">
    <source>
        <dbReference type="ARBA" id="ARBA00023157"/>
    </source>
</evidence>
<reference evidence="7" key="2">
    <citation type="submission" date="2025-09" db="UniProtKB">
        <authorList>
            <consortium name="Ensembl"/>
        </authorList>
    </citation>
    <scope>IDENTIFICATION</scope>
</reference>
<dbReference type="InterPro" id="IPR013098">
    <property type="entry name" value="Ig_I-set"/>
</dbReference>
<dbReference type="SMART" id="SM00408">
    <property type="entry name" value="IGc2"/>
    <property type="match status" value="3"/>
</dbReference>
<feature type="domain" description="Ig-like" evidence="6">
    <location>
        <begin position="198"/>
        <end position="282"/>
    </location>
</feature>
<organism evidence="7 8">
    <name type="scientific">Junco hyemalis</name>
    <name type="common">Dark-eyed junco</name>
    <dbReference type="NCBI Taxonomy" id="40217"/>
    <lineage>
        <taxon>Eukaryota</taxon>
        <taxon>Metazoa</taxon>
        <taxon>Chordata</taxon>
        <taxon>Craniata</taxon>
        <taxon>Vertebrata</taxon>
        <taxon>Euteleostomi</taxon>
        <taxon>Archelosauria</taxon>
        <taxon>Archosauria</taxon>
        <taxon>Dinosauria</taxon>
        <taxon>Saurischia</taxon>
        <taxon>Theropoda</taxon>
        <taxon>Coelurosauria</taxon>
        <taxon>Aves</taxon>
        <taxon>Neognathae</taxon>
        <taxon>Neoaves</taxon>
        <taxon>Telluraves</taxon>
        <taxon>Australaves</taxon>
        <taxon>Passeriformes</taxon>
        <taxon>Passerellidae</taxon>
        <taxon>Junco</taxon>
    </lineage>
</organism>
<evidence type="ECO:0000256" key="2">
    <source>
        <dbReference type="ARBA" id="ARBA00022737"/>
    </source>
</evidence>
<dbReference type="SUPFAM" id="SSF48726">
    <property type="entry name" value="Immunoglobulin"/>
    <property type="match status" value="3"/>
</dbReference>
<dbReference type="Ensembl" id="ENSJHYT00000021776.1">
    <property type="protein sequence ID" value="ENSJHYP00000018021.1"/>
    <property type="gene ID" value="ENSJHYG00000013717.1"/>
</dbReference>
<feature type="domain" description="Ig-like" evidence="6">
    <location>
        <begin position="134"/>
        <end position="193"/>
    </location>
</feature>
<dbReference type="Proteomes" id="UP000694408">
    <property type="component" value="Unplaced"/>
</dbReference>
<dbReference type="PANTHER" id="PTHR12231">
    <property type="entry name" value="CTX-RELATED TYPE I TRANSMEMBRANE PROTEIN"/>
    <property type="match status" value="1"/>
</dbReference>
<feature type="region of interest" description="Disordered" evidence="5">
    <location>
        <begin position="331"/>
        <end position="360"/>
    </location>
</feature>
<dbReference type="InterPro" id="IPR007110">
    <property type="entry name" value="Ig-like_dom"/>
</dbReference>
<keyword evidence="4" id="KW-0393">Immunoglobulin domain</keyword>
<dbReference type="InterPro" id="IPR013783">
    <property type="entry name" value="Ig-like_fold"/>
</dbReference>
<dbReference type="InterPro" id="IPR003598">
    <property type="entry name" value="Ig_sub2"/>
</dbReference>
<reference evidence="7" key="1">
    <citation type="submission" date="2025-08" db="UniProtKB">
        <authorList>
            <consortium name="Ensembl"/>
        </authorList>
    </citation>
    <scope>IDENTIFICATION</scope>
</reference>
<dbReference type="AlphaFoldDB" id="A0A8C5JG80"/>
<dbReference type="PANTHER" id="PTHR12231:SF246">
    <property type="entry name" value="ROUNDABOUT 1, ISOFORM A-RELATED"/>
    <property type="match status" value="1"/>
</dbReference>
<dbReference type="SMART" id="SM00409">
    <property type="entry name" value="IG"/>
    <property type="match status" value="3"/>
</dbReference>
<dbReference type="Gene3D" id="2.60.40.10">
    <property type="entry name" value="Immunoglobulins"/>
    <property type="match status" value="4"/>
</dbReference>
<evidence type="ECO:0000256" key="4">
    <source>
        <dbReference type="ARBA" id="ARBA00023319"/>
    </source>
</evidence>
<feature type="domain" description="Ig-like" evidence="6">
    <location>
        <begin position="24"/>
        <end position="123"/>
    </location>
</feature>
<proteinExistence type="predicted"/>
<dbReference type="PROSITE" id="PS50835">
    <property type="entry name" value="IG_LIKE"/>
    <property type="match status" value="3"/>
</dbReference>
<evidence type="ECO:0000259" key="6">
    <source>
        <dbReference type="PROSITE" id="PS50835"/>
    </source>
</evidence>
<evidence type="ECO:0000256" key="5">
    <source>
        <dbReference type="SAM" id="MobiDB-lite"/>
    </source>
</evidence>
<keyword evidence="2" id="KW-0677">Repeat</keyword>
<evidence type="ECO:0000313" key="7">
    <source>
        <dbReference type="Ensembl" id="ENSJHYP00000018021.1"/>
    </source>
</evidence>
<keyword evidence="3" id="KW-1015">Disulfide bond</keyword>
<name>A0A8C5JG80_JUNHY</name>
<dbReference type="InterPro" id="IPR036179">
    <property type="entry name" value="Ig-like_dom_sf"/>
</dbReference>
<dbReference type="InterPro" id="IPR003599">
    <property type="entry name" value="Ig_sub"/>
</dbReference>
<evidence type="ECO:0000313" key="8">
    <source>
        <dbReference type="Proteomes" id="UP000694408"/>
    </source>
</evidence>
<dbReference type="InterPro" id="IPR051170">
    <property type="entry name" value="Neural/epithelial_adhesion"/>
</dbReference>
<evidence type="ECO:0000256" key="1">
    <source>
        <dbReference type="ARBA" id="ARBA00022729"/>
    </source>
</evidence>